<protein>
    <submittedName>
        <fullName evidence="2">Uncharacterized protein</fullName>
    </submittedName>
</protein>
<feature type="region of interest" description="Disordered" evidence="1">
    <location>
        <begin position="361"/>
        <end position="397"/>
    </location>
</feature>
<reference evidence="2" key="1">
    <citation type="submission" date="2022-10" db="EMBL/GenBank/DDBJ databases">
        <authorList>
            <person name="Chen Y."/>
            <person name="Dougan E. K."/>
            <person name="Chan C."/>
            <person name="Rhodes N."/>
            <person name="Thang M."/>
        </authorList>
    </citation>
    <scope>NUCLEOTIDE SEQUENCE</scope>
</reference>
<evidence type="ECO:0000313" key="4">
    <source>
        <dbReference type="Proteomes" id="UP001152797"/>
    </source>
</evidence>
<evidence type="ECO:0000313" key="2">
    <source>
        <dbReference type="EMBL" id="CAI4013825.1"/>
    </source>
</evidence>
<name>A0A9P1GHG3_9DINO</name>
<comment type="caution">
    <text evidence="2">The sequence shown here is derived from an EMBL/GenBank/DDBJ whole genome shotgun (WGS) entry which is preliminary data.</text>
</comment>
<dbReference type="Proteomes" id="UP001152797">
    <property type="component" value="Unassembled WGS sequence"/>
</dbReference>
<feature type="compositionally biased region" description="Basic and acidic residues" evidence="1">
    <location>
        <begin position="367"/>
        <end position="378"/>
    </location>
</feature>
<reference evidence="3" key="2">
    <citation type="submission" date="2024-04" db="EMBL/GenBank/DDBJ databases">
        <authorList>
            <person name="Chen Y."/>
            <person name="Shah S."/>
            <person name="Dougan E. K."/>
            <person name="Thang M."/>
            <person name="Chan C."/>
        </authorList>
    </citation>
    <scope>NUCLEOTIDE SEQUENCE [LARGE SCALE GENOMIC DNA]</scope>
</reference>
<evidence type="ECO:0000313" key="3">
    <source>
        <dbReference type="EMBL" id="CAL1167200.1"/>
    </source>
</evidence>
<proteinExistence type="predicted"/>
<sequence length="811" mass="91995">MALQAVGAAWLVEQPISSLAWYHPRLRSILRHFTKVYVCRWWMGHYMGCTPKRHICWANCRKIGGLDRGALTKPQRKEIAKIGVKSATVKVNRKGRKAYSGTSKLRSTGTYPPHFGLRLVRLYPHLIQSRSEPPEIPLELASVATQDFFDSLSWDGDLWEDGQMFSVLSYARGNEEEEDNEEDTEYPQTDVGAGFGGESEEDEPGSEAAKNNRLRRLCEIKPSGRCHVPEDVHLRWKKGGAERMALRDELESCGWDKDKFVTTLTRQREKLSKVTRTKKRGRYTKEKMRTKLGWSKKYIDDVVKYCEKKGNESLIRKDKYNRSISKYHVDVDEDDDEVSEDLEREVKVSCKDVKNPVKFKSLKPKRTREDLAPKHRDESDDDDDEPNDAEPVTGVQEHIALKKFGDSLLSKNKKLSDLSGQLDEAMAASDETSPHQDRVTKSQQNLEHAMQILETEFEAVEQTKAEVSGLQNGKLSELAAKALICKVEEQIKKSQRACAKVVTAEECSENVVEVILEGRSHGTGSLATPGTVVAVMTNQGVSSSTLRTSQPVGPMPQSAFLRQEPMAHVVGLAAAEVQENPHATRAMQEFASIRERDAEQRAHVVLEKHGLTAPIKIDTVDLMDAKRFKSFPYIKFSTWVKYLLDTGRLPRQLCACENLLSMEVKLEEFWRRYESIHPTHEIFAMRDAGTVDLRHTIPVYSHSDEGRSLKKQPLWLLSTHGALGRGTRAYLKKQKDKVPLKRCGLGLNFCGHTWSTNFLFASMLRKLYKKEPQALDNLVRVYAQDMEDLLVNGVWSSDGSTHQENRFGKAH</sequence>
<feature type="compositionally biased region" description="Acidic residues" evidence="1">
    <location>
        <begin position="175"/>
        <end position="185"/>
    </location>
</feature>
<dbReference type="EMBL" id="CAMXCT020006046">
    <property type="protein sequence ID" value="CAL1167200.1"/>
    <property type="molecule type" value="Genomic_DNA"/>
</dbReference>
<organism evidence="2">
    <name type="scientific">Cladocopium goreaui</name>
    <dbReference type="NCBI Taxonomy" id="2562237"/>
    <lineage>
        <taxon>Eukaryota</taxon>
        <taxon>Sar</taxon>
        <taxon>Alveolata</taxon>
        <taxon>Dinophyceae</taxon>
        <taxon>Suessiales</taxon>
        <taxon>Symbiodiniaceae</taxon>
        <taxon>Cladocopium</taxon>
    </lineage>
</organism>
<feature type="compositionally biased region" description="Acidic residues" evidence="1">
    <location>
        <begin position="379"/>
        <end position="388"/>
    </location>
</feature>
<dbReference type="AlphaFoldDB" id="A0A9P1GHG3"/>
<gene>
    <name evidence="2" type="ORF">C1SCF055_LOCUS38767</name>
</gene>
<accession>A0A9P1GHG3</accession>
<evidence type="ECO:0000256" key="1">
    <source>
        <dbReference type="SAM" id="MobiDB-lite"/>
    </source>
</evidence>
<feature type="region of interest" description="Disordered" evidence="1">
    <location>
        <begin position="173"/>
        <end position="211"/>
    </location>
</feature>
<keyword evidence="4" id="KW-1185">Reference proteome</keyword>
<dbReference type="EMBL" id="CAMXCT010006046">
    <property type="protein sequence ID" value="CAI4013825.1"/>
    <property type="molecule type" value="Genomic_DNA"/>
</dbReference>
<dbReference type="EMBL" id="CAMXCT030006046">
    <property type="protein sequence ID" value="CAL4801137.1"/>
    <property type="molecule type" value="Genomic_DNA"/>
</dbReference>